<dbReference type="Proteomes" id="UP001341281">
    <property type="component" value="Chromosome 03"/>
</dbReference>
<accession>A0AAQ3T0L4</accession>
<protein>
    <submittedName>
        <fullName evidence="1">Uncharacterized protein</fullName>
    </submittedName>
</protein>
<dbReference type="EMBL" id="CP144747">
    <property type="protein sequence ID" value="WVZ62979.1"/>
    <property type="molecule type" value="Genomic_DNA"/>
</dbReference>
<dbReference type="AlphaFoldDB" id="A0AAQ3T0L4"/>
<evidence type="ECO:0000313" key="2">
    <source>
        <dbReference type="Proteomes" id="UP001341281"/>
    </source>
</evidence>
<keyword evidence="2" id="KW-1185">Reference proteome</keyword>
<evidence type="ECO:0000313" key="1">
    <source>
        <dbReference type="EMBL" id="WVZ62979.1"/>
    </source>
</evidence>
<reference evidence="1 2" key="1">
    <citation type="submission" date="2024-02" db="EMBL/GenBank/DDBJ databases">
        <title>High-quality chromosome-scale genome assembly of Pensacola bahiagrass (Paspalum notatum Flugge var. saurae).</title>
        <authorList>
            <person name="Vega J.M."/>
            <person name="Podio M."/>
            <person name="Orjuela J."/>
            <person name="Siena L.A."/>
            <person name="Pessino S.C."/>
            <person name="Combes M.C."/>
            <person name="Mariac C."/>
            <person name="Albertini E."/>
            <person name="Pupilli F."/>
            <person name="Ortiz J.P.A."/>
            <person name="Leblanc O."/>
        </authorList>
    </citation>
    <scope>NUCLEOTIDE SEQUENCE [LARGE SCALE GENOMIC DNA]</scope>
    <source>
        <strain evidence="1">R1</strain>
        <tissue evidence="1">Leaf</tissue>
    </source>
</reference>
<name>A0AAQ3T0L4_PASNO</name>
<sequence>MDRGAWITAPQFPHGEYLISGSRPRESALLCRRKVADLHTGRDGKKRNKETGGERLGIDEIFEATAKTFAYVETLEPLPSIFDFNSRVQ</sequence>
<gene>
    <name evidence="1" type="ORF">U9M48_012665</name>
</gene>
<proteinExistence type="predicted"/>
<organism evidence="1 2">
    <name type="scientific">Paspalum notatum var. saurae</name>
    <dbReference type="NCBI Taxonomy" id="547442"/>
    <lineage>
        <taxon>Eukaryota</taxon>
        <taxon>Viridiplantae</taxon>
        <taxon>Streptophyta</taxon>
        <taxon>Embryophyta</taxon>
        <taxon>Tracheophyta</taxon>
        <taxon>Spermatophyta</taxon>
        <taxon>Magnoliopsida</taxon>
        <taxon>Liliopsida</taxon>
        <taxon>Poales</taxon>
        <taxon>Poaceae</taxon>
        <taxon>PACMAD clade</taxon>
        <taxon>Panicoideae</taxon>
        <taxon>Andropogonodae</taxon>
        <taxon>Paspaleae</taxon>
        <taxon>Paspalinae</taxon>
        <taxon>Paspalum</taxon>
    </lineage>
</organism>